<feature type="domain" description="Beta-lactamase-related" evidence="1">
    <location>
        <begin position="157"/>
        <end position="414"/>
    </location>
</feature>
<dbReference type="PROSITE" id="PS51257">
    <property type="entry name" value="PROKAR_LIPOPROTEIN"/>
    <property type="match status" value="1"/>
</dbReference>
<gene>
    <name evidence="2" type="ORF">TW77_16175</name>
</gene>
<dbReference type="InterPro" id="IPR001466">
    <property type="entry name" value="Beta-lactam-related"/>
</dbReference>
<evidence type="ECO:0000313" key="2">
    <source>
        <dbReference type="EMBL" id="KJZ07298.1"/>
    </source>
</evidence>
<dbReference type="OrthoDB" id="9814204at2"/>
<name>A0A0F4QHW4_9GAMM</name>
<dbReference type="InterPro" id="IPR012338">
    <property type="entry name" value="Beta-lactam/transpept-like"/>
</dbReference>
<proteinExistence type="predicted"/>
<dbReference type="Proteomes" id="UP000033452">
    <property type="component" value="Unassembled WGS sequence"/>
</dbReference>
<dbReference type="PATRIC" id="fig|43658.5.peg.3415"/>
<dbReference type="PANTHER" id="PTHR43283">
    <property type="entry name" value="BETA-LACTAMASE-RELATED"/>
    <property type="match status" value="1"/>
</dbReference>
<sequence length="447" mass="49413">MKHLSMSAAAIISAALLSGCQSDPQELLGYSANQLCSRHFISNEPIEFITQNVIPEALAALPDRPEIGVDTKLKTVSVSAQVDGTIMKRTSVFRPGLGCTLLFDMTPEQLHAQIKHVNLPVLTPSTPLEQAIRQDVSLDDFFAHNSGNYAHSDNTFAVAVMYQGRLVAEHYDEHHDGDTRMLSWSMAKTLTGLMTGILVQQGKLTLDQEVMAGSHSMTIANLMHMSSGIKWSETADIHGYQDLAPMWYHTPDSVQYVTQLPNEYEPGSRFEYSTGTTQLLSDALKTASGGDLQPLLNLYHDGLFKPLGINNAIAEYDEAGNLRGGARMFLSVHDWLKIGQLFIEQGSWQGQQVVPRNWVVDVMMSPGVAKHYGGQLWLNDMGWLMPKLPKDTVSLRGHRGQYVVIIPSKQLVVARFGAYGSAVNKHIGLANRRVFQSVVDLIEQLEK</sequence>
<dbReference type="EMBL" id="JXYA01000039">
    <property type="protein sequence ID" value="KJZ07298.1"/>
    <property type="molecule type" value="Genomic_DNA"/>
</dbReference>
<dbReference type="InterPro" id="IPR050789">
    <property type="entry name" value="Diverse_Enzym_Activities"/>
</dbReference>
<evidence type="ECO:0000259" key="1">
    <source>
        <dbReference type="Pfam" id="PF00144"/>
    </source>
</evidence>
<dbReference type="PANTHER" id="PTHR43283:SF7">
    <property type="entry name" value="BETA-LACTAMASE-RELATED DOMAIN-CONTAINING PROTEIN"/>
    <property type="match status" value="1"/>
</dbReference>
<keyword evidence="3" id="KW-1185">Reference proteome</keyword>
<organism evidence="2 3">
    <name type="scientific">Pseudoalteromonas rubra</name>
    <dbReference type="NCBI Taxonomy" id="43658"/>
    <lineage>
        <taxon>Bacteria</taxon>
        <taxon>Pseudomonadati</taxon>
        <taxon>Pseudomonadota</taxon>
        <taxon>Gammaproteobacteria</taxon>
        <taxon>Alteromonadales</taxon>
        <taxon>Pseudoalteromonadaceae</taxon>
        <taxon>Pseudoalteromonas</taxon>
    </lineage>
</organism>
<dbReference type="Pfam" id="PF00144">
    <property type="entry name" value="Beta-lactamase"/>
    <property type="match status" value="1"/>
</dbReference>
<reference evidence="2 3" key="1">
    <citation type="journal article" date="2015" name="BMC Genomics">
        <title>Genome mining reveals unlocked bioactive potential of marine Gram-negative bacteria.</title>
        <authorList>
            <person name="Machado H."/>
            <person name="Sonnenschein E.C."/>
            <person name="Melchiorsen J."/>
            <person name="Gram L."/>
        </authorList>
    </citation>
    <scope>NUCLEOTIDE SEQUENCE [LARGE SCALE GENOMIC DNA]</scope>
    <source>
        <strain evidence="2 3">S2471</strain>
    </source>
</reference>
<evidence type="ECO:0000313" key="3">
    <source>
        <dbReference type="Proteomes" id="UP000033452"/>
    </source>
</evidence>
<dbReference type="SUPFAM" id="SSF56601">
    <property type="entry name" value="beta-lactamase/transpeptidase-like"/>
    <property type="match status" value="1"/>
</dbReference>
<comment type="caution">
    <text evidence="2">The sequence shown here is derived from an EMBL/GenBank/DDBJ whole genome shotgun (WGS) entry which is preliminary data.</text>
</comment>
<dbReference type="Gene3D" id="3.40.710.10">
    <property type="entry name" value="DD-peptidase/beta-lactamase superfamily"/>
    <property type="match status" value="1"/>
</dbReference>
<accession>A0A0F4QHW4</accession>
<dbReference type="AlphaFoldDB" id="A0A0F4QHW4"/>
<dbReference type="RefSeq" id="WP_046006018.1">
    <property type="nucleotide sequence ID" value="NZ_JXYA01000039.1"/>
</dbReference>
<protein>
    <recommendedName>
        <fullName evidence="1">Beta-lactamase-related domain-containing protein</fullName>
    </recommendedName>
</protein>